<accession>A0ABT5E7I2</accession>
<dbReference type="PANTHER" id="PTHR33608:SF7">
    <property type="entry name" value="DUF58 DOMAIN-CONTAINING PROTEIN"/>
    <property type="match status" value="1"/>
</dbReference>
<keyword evidence="3" id="KW-1185">Reference proteome</keyword>
<name>A0ABT5E7I2_9BACT</name>
<evidence type="ECO:0000259" key="1">
    <source>
        <dbReference type="Pfam" id="PF01882"/>
    </source>
</evidence>
<feature type="domain" description="DUF58" evidence="1">
    <location>
        <begin position="57"/>
        <end position="284"/>
    </location>
</feature>
<organism evidence="2 3">
    <name type="scientific">Nannocystis bainbridge</name>
    <dbReference type="NCBI Taxonomy" id="2995303"/>
    <lineage>
        <taxon>Bacteria</taxon>
        <taxon>Pseudomonadati</taxon>
        <taxon>Myxococcota</taxon>
        <taxon>Polyangia</taxon>
        <taxon>Nannocystales</taxon>
        <taxon>Nannocystaceae</taxon>
        <taxon>Nannocystis</taxon>
    </lineage>
</organism>
<dbReference type="Proteomes" id="UP001221686">
    <property type="component" value="Unassembled WGS sequence"/>
</dbReference>
<evidence type="ECO:0000313" key="2">
    <source>
        <dbReference type="EMBL" id="MDC0720782.1"/>
    </source>
</evidence>
<sequence>MSSGPDPDIALAAVLPPELRELLRGRVLRVGQAVWGGRPGRHLAARAGSGDVFRGHRPYVAGDDLRRLDWRAAARDDRFVLRQHDAEDVLSAVFLLDGSGGMSYGTGPERKSTYAAALVAGLASLGARQGDRLGLASGGAGGVELQQVRPQGGARRLLALAEALARPPAGNCPWPRLVGAVGPQLPRRSLVVLVSDFLDPCSEGHVAGDMPEEPGLPAAEAGLLDELAALAGRGHAVVLLQVLHRDELEFPWSGRELLRLEDVRGARPEVEGLGASLRAAYLQRLRAYLAGFAGGCLARGLVCHRVVTDTPVTAAFLGLLRALQGEPALEEARA</sequence>
<dbReference type="EMBL" id="JAQNDL010000003">
    <property type="protein sequence ID" value="MDC0720782.1"/>
    <property type="molecule type" value="Genomic_DNA"/>
</dbReference>
<evidence type="ECO:0000313" key="3">
    <source>
        <dbReference type="Proteomes" id="UP001221686"/>
    </source>
</evidence>
<comment type="caution">
    <text evidence="2">The sequence shown here is derived from an EMBL/GenBank/DDBJ whole genome shotgun (WGS) entry which is preliminary data.</text>
</comment>
<proteinExistence type="predicted"/>
<dbReference type="Pfam" id="PF01882">
    <property type="entry name" value="DUF58"/>
    <property type="match status" value="1"/>
</dbReference>
<dbReference type="PANTHER" id="PTHR33608">
    <property type="entry name" value="BLL2464 PROTEIN"/>
    <property type="match status" value="1"/>
</dbReference>
<dbReference type="InterPro" id="IPR002881">
    <property type="entry name" value="DUF58"/>
</dbReference>
<dbReference type="RefSeq" id="WP_272089291.1">
    <property type="nucleotide sequence ID" value="NZ_JAQNDL010000003.1"/>
</dbReference>
<protein>
    <submittedName>
        <fullName evidence="2">DUF58 domain-containing protein</fullName>
    </submittedName>
</protein>
<gene>
    <name evidence="2" type="ORF">POL25_28015</name>
</gene>
<reference evidence="2 3" key="1">
    <citation type="submission" date="2022-11" db="EMBL/GenBank/DDBJ databases">
        <title>Minimal conservation of predation-associated metabolite biosynthetic gene clusters underscores biosynthetic potential of Myxococcota including descriptions for ten novel species: Archangium lansinium sp. nov., Myxococcus landrumus sp. nov., Nannocystis bai.</title>
        <authorList>
            <person name="Ahearne A."/>
            <person name="Stevens C."/>
            <person name="Dowd S."/>
        </authorList>
    </citation>
    <scope>NUCLEOTIDE SEQUENCE [LARGE SCALE GENOMIC DNA]</scope>
    <source>
        <strain evidence="2 3">BB15-2</strain>
    </source>
</reference>